<dbReference type="Proteomes" id="UP000297866">
    <property type="component" value="Unassembled WGS sequence"/>
</dbReference>
<evidence type="ECO:0000313" key="3">
    <source>
        <dbReference type="Proteomes" id="UP000297866"/>
    </source>
</evidence>
<feature type="coiled-coil region" evidence="1">
    <location>
        <begin position="80"/>
        <end position="107"/>
    </location>
</feature>
<dbReference type="RefSeq" id="WP_134490281.1">
    <property type="nucleotide sequence ID" value="NZ_SOEZ01000044.1"/>
</dbReference>
<name>A0A4R8UDS3_9MICO</name>
<reference evidence="2 3" key="1">
    <citation type="submission" date="2019-03" db="EMBL/GenBank/DDBJ databases">
        <title>Genomics of glacier-inhabiting Cryobacterium strains.</title>
        <authorList>
            <person name="Liu Q."/>
            <person name="Xin Y.-H."/>
        </authorList>
    </citation>
    <scope>NUCLEOTIDE SEQUENCE [LARGE SCALE GENOMIC DNA]</scope>
    <source>
        <strain evidence="2 3">Sr47</strain>
    </source>
</reference>
<dbReference type="OrthoDB" id="3781658at2"/>
<sequence>MPTFYDPGADAREASEALRGLAHATRTFESPQDLYGVLGDLLSGVRSLKQVLDQLATAHIKNRPHAFDDHGDHTIGSKDALAAADELHQAATLIDQAEERLDAAAGAASRVAWHEVPASEAPTIARWINVVFMQGQEADEVLEMIDADGALAGLNHLKYWDYGDETTSAAMENGYVYDAPPSGPSEHELHDGGYHLAYSHAFAHVALYRIHAVDTVDQLPDDARSLAVPSAPSRARESKRVSWFEPASITAVKRQRGLGL</sequence>
<accession>A0A4R8UDS3</accession>
<keyword evidence="1" id="KW-0175">Coiled coil</keyword>
<protein>
    <submittedName>
        <fullName evidence="2">Uncharacterized protein</fullName>
    </submittedName>
</protein>
<proteinExistence type="predicted"/>
<gene>
    <name evidence="2" type="ORF">E3O23_09075</name>
</gene>
<evidence type="ECO:0000256" key="1">
    <source>
        <dbReference type="SAM" id="Coils"/>
    </source>
</evidence>
<comment type="caution">
    <text evidence="2">The sequence shown here is derived from an EMBL/GenBank/DDBJ whole genome shotgun (WGS) entry which is preliminary data.</text>
</comment>
<evidence type="ECO:0000313" key="2">
    <source>
        <dbReference type="EMBL" id="TFB51074.1"/>
    </source>
</evidence>
<dbReference type="EMBL" id="SOEZ01000044">
    <property type="protein sequence ID" value="TFB51074.1"/>
    <property type="molecule type" value="Genomic_DNA"/>
</dbReference>
<dbReference type="AlphaFoldDB" id="A0A4R8UDS3"/>
<organism evidence="2 3">
    <name type="scientific">Cryobacterium tagatosivorans</name>
    <dbReference type="NCBI Taxonomy" id="1259199"/>
    <lineage>
        <taxon>Bacteria</taxon>
        <taxon>Bacillati</taxon>
        <taxon>Actinomycetota</taxon>
        <taxon>Actinomycetes</taxon>
        <taxon>Micrococcales</taxon>
        <taxon>Microbacteriaceae</taxon>
        <taxon>Cryobacterium</taxon>
    </lineage>
</organism>
<keyword evidence="3" id="KW-1185">Reference proteome</keyword>